<dbReference type="Pfam" id="PF10442">
    <property type="entry name" value="FIST_C"/>
    <property type="match status" value="1"/>
</dbReference>
<reference evidence="4" key="1">
    <citation type="journal article" date="2019" name="Int. J. Syst. Evol. Microbiol.">
        <title>The Global Catalogue of Microorganisms (GCM) 10K type strain sequencing project: providing services to taxonomists for standard genome sequencing and annotation.</title>
        <authorList>
            <consortium name="The Broad Institute Genomics Platform"/>
            <consortium name="The Broad Institute Genome Sequencing Center for Infectious Disease"/>
            <person name="Wu L."/>
            <person name="Ma J."/>
        </authorList>
    </citation>
    <scope>NUCLEOTIDE SEQUENCE [LARGE SCALE GENOMIC DNA]</scope>
    <source>
        <strain evidence="4">CECT 8979</strain>
    </source>
</reference>
<feature type="domain" description="FIST" evidence="1">
    <location>
        <begin position="27"/>
        <end position="214"/>
    </location>
</feature>
<evidence type="ECO:0000259" key="2">
    <source>
        <dbReference type="SMART" id="SM01204"/>
    </source>
</evidence>
<comment type="caution">
    <text evidence="3">The sequence shown here is derived from an EMBL/GenBank/DDBJ whole genome shotgun (WGS) entry which is preliminary data.</text>
</comment>
<dbReference type="SMART" id="SM01204">
    <property type="entry name" value="FIST_C"/>
    <property type="match status" value="1"/>
</dbReference>
<gene>
    <name evidence="3" type="ORF">ACFOSX_08030</name>
</gene>
<dbReference type="InterPro" id="IPR019494">
    <property type="entry name" value="FIST_C"/>
</dbReference>
<evidence type="ECO:0000313" key="4">
    <source>
        <dbReference type="Proteomes" id="UP001595812"/>
    </source>
</evidence>
<dbReference type="RefSeq" id="WP_386098961.1">
    <property type="nucleotide sequence ID" value="NZ_JBHSAT010000004.1"/>
</dbReference>
<proteinExistence type="predicted"/>
<organism evidence="3 4">
    <name type="scientific">Winogradskyella maritima</name>
    <dbReference type="NCBI Taxonomy" id="1517766"/>
    <lineage>
        <taxon>Bacteria</taxon>
        <taxon>Pseudomonadati</taxon>
        <taxon>Bacteroidota</taxon>
        <taxon>Flavobacteriia</taxon>
        <taxon>Flavobacteriales</taxon>
        <taxon>Flavobacteriaceae</taxon>
        <taxon>Winogradskyella</taxon>
    </lineage>
</organism>
<dbReference type="PANTHER" id="PTHR40252:SF2">
    <property type="entry name" value="BLR0328 PROTEIN"/>
    <property type="match status" value="1"/>
</dbReference>
<dbReference type="SMART" id="SM00897">
    <property type="entry name" value="FIST"/>
    <property type="match status" value="1"/>
</dbReference>
<evidence type="ECO:0000259" key="1">
    <source>
        <dbReference type="SMART" id="SM00897"/>
    </source>
</evidence>
<accession>A0ABV8AHJ8</accession>
<name>A0ABV8AHJ8_9FLAO</name>
<protein>
    <submittedName>
        <fullName evidence="3">FIST signal transduction protein</fullName>
    </submittedName>
</protein>
<dbReference type="PANTHER" id="PTHR40252">
    <property type="entry name" value="BLR0328 PROTEIN"/>
    <property type="match status" value="1"/>
</dbReference>
<dbReference type="Proteomes" id="UP001595812">
    <property type="component" value="Unassembled WGS sequence"/>
</dbReference>
<dbReference type="Pfam" id="PF08495">
    <property type="entry name" value="FIST"/>
    <property type="match status" value="1"/>
</dbReference>
<dbReference type="EMBL" id="JBHSAT010000004">
    <property type="protein sequence ID" value="MFC3877175.1"/>
    <property type="molecule type" value="Genomic_DNA"/>
</dbReference>
<dbReference type="InterPro" id="IPR013702">
    <property type="entry name" value="FIST_domain_N"/>
</dbReference>
<evidence type="ECO:0000313" key="3">
    <source>
        <dbReference type="EMBL" id="MFC3877175.1"/>
    </source>
</evidence>
<keyword evidence="4" id="KW-1185">Reference proteome</keyword>
<feature type="domain" description="FIST C-domain" evidence="2">
    <location>
        <begin position="215"/>
        <end position="355"/>
    </location>
</feature>
<sequence length="376" mass="41062">MKAKNIKGSSFSEIKSDFEEAVQDGFKPNLAIIFCSPSQNRKELDEFFTEREVDIYGCTTAGEILDSEVFEHSSVIMLLDMKKSHYHIHKVASSETFTSASDMVKMAKEKFKNPAIVITSSGLTVDAEQIIKGVQSVDENVSLYGGLAGDDLKMESSFVFSNGFETNMGLLGLIIDEDSVNVKGMATSGWDTIGVEKTITKSEGNVVYTIDGESAVDVFVKFFQFTDSVYDKAEVVATNFAQYPLQMKKDNGNVVLRSAMMADVDSGSLIFAGGIPQGSKVKFSVPPGFDLIDKTCSKASELKSEMENPDAVVVFSCKARHLALGPIMEDEAGKLRGIWNKPLIGFFSYGEIGTAENSTCDFHNETCSLILLQEKA</sequence>